<dbReference type="Pfam" id="PF13407">
    <property type="entry name" value="Peripla_BP_4"/>
    <property type="match status" value="1"/>
</dbReference>
<comment type="subcellular location">
    <subcellularLocation>
        <location evidence="1">Cell envelope</location>
    </subcellularLocation>
</comment>
<accession>H0QL69</accession>
<proteinExistence type="predicted"/>
<evidence type="ECO:0000259" key="3">
    <source>
        <dbReference type="Pfam" id="PF13407"/>
    </source>
</evidence>
<dbReference type="Gene3D" id="3.40.50.2300">
    <property type="match status" value="2"/>
</dbReference>
<protein>
    <submittedName>
        <fullName evidence="4">Putative ABC transporter substrate-binding protein</fullName>
    </submittedName>
</protein>
<keyword evidence="5" id="KW-1185">Reference proteome</keyword>
<dbReference type="PANTHER" id="PTHR30036:SF8">
    <property type="entry name" value="ABC-TYPE SUGAR TRANSPORT SYSTEM PERIPLASMIC COMPONENT-LIKE PROTEIN"/>
    <property type="match status" value="1"/>
</dbReference>
<dbReference type="STRING" id="1077972.ARGLB_040_00240"/>
<dbReference type="InterPro" id="IPR025997">
    <property type="entry name" value="SBP_2_dom"/>
</dbReference>
<sequence>MLKKESLMHKKITATVAAVTLAAALAACAPTNGAAPAAGGGNTKSLKECTMTMIPKNTDNPFFAAGAYGADEAATDMGGKKINYTGTAQPDVPGQIQRIQSASQQGSCGIAVSGLDPDALAPALTAAASQGTKVISYDADVKKDARAFWVAPATDASLGVAQFKLLAEQMGNKGNYAIISAQSTAAGQNAWIAAAAEEAKKPEYAGMKLVKTVYGNDVPQTSYDAAVSLFQAYPELDGILAPTPVSLQAAVKAKADQKFNPDLVITGLGWPPSDGALLKSGAVKSFVLWSPRDMGYLSYYAMNALLSGKIAGKEGDTFEAGRLGKRTIGANGEVDTGEPLVFTAENVDSLMDHFKTK</sequence>
<evidence type="ECO:0000256" key="2">
    <source>
        <dbReference type="SAM" id="SignalP"/>
    </source>
</evidence>
<organism evidence="4 5">
    <name type="scientific">Arthrobacter globiformis (strain ATCC 8010 / DSM 20124 / JCM 1332 / NBRC 12137 / NCIMB 8907 / NRRL B-2979 / 168)</name>
    <dbReference type="NCBI Taxonomy" id="1077972"/>
    <lineage>
        <taxon>Bacteria</taxon>
        <taxon>Bacillati</taxon>
        <taxon>Actinomycetota</taxon>
        <taxon>Actinomycetes</taxon>
        <taxon>Micrococcales</taxon>
        <taxon>Micrococcaceae</taxon>
        <taxon>Arthrobacter</taxon>
    </lineage>
</organism>
<dbReference type="Proteomes" id="UP000003828">
    <property type="component" value="Unassembled WGS sequence"/>
</dbReference>
<dbReference type="InterPro" id="IPR050555">
    <property type="entry name" value="Bact_Solute-Bind_Prot2"/>
</dbReference>
<name>H0QL69_ARTG1</name>
<dbReference type="GO" id="GO:0030288">
    <property type="term" value="C:outer membrane-bounded periplasmic space"/>
    <property type="evidence" value="ECO:0007669"/>
    <property type="project" value="TreeGrafter"/>
</dbReference>
<feature type="chain" id="PRO_5003537211" evidence="2">
    <location>
        <begin position="35"/>
        <end position="357"/>
    </location>
</feature>
<dbReference type="EMBL" id="BAEG01000040">
    <property type="protein sequence ID" value="GAB13570.1"/>
    <property type="molecule type" value="Genomic_DNA"/>
</dbReference>
<dbReference type="PANTHER" id="PTHR30036">
    <property type="entry name" value="D-XYLOSE-BINDING PERIPLASMIC PROTEIN"/>
    <property type="match status" value="1"/>
</dbReference>
<feature type="signal peptide" evidence="2">
    <location>
        <begin position="1"/>
        <end position="34"/>
    </location>
</feature>
<dbReference type="SUPFAM" id="SSF53822">
    <property type="entry name" value="Periplasmic binding protein-like I"/>
    <property type="match status" value="1"/>
</dbReference>
<evidence type="ECO:0000313" key="5">
    <source>
        <dbReference type="Proteomes" id="UP000003828"/>
    </source>
</evidence>
<dbReference type="AlphaFoldDB" id="H0QL69"/>
<reference evidence="4 5" key="1">
    <citation type="submission" date="2011-12" db="EMBL/GenBank/DDBJ databases">
        <title>Whole genome shotgun sequence of Arthrobacter globiformis NBRC 12137.</title>
        <authorList>
            <person name="Miyazawa S."/>
            <person name="Hosoyama A."/>
            <person name="Tsuchikane K."/>
            <person name="Katsumata H."/>
            <person name="Yamazaki S."/>
            <person name="Fujita N."/>
        </authorList>
    </citation>
    <scope>NUCLEOTIDE SEQUENCE [LARGE SCALE GENOMIC DNA]</scope>
    <source>
        <strain evidence="4 5">NBRC 12137</strain>
    </source>
</reference>
<dbReference type="PROSITE" id="PS51257">
    <property type="entry name" value="PROKAR_LIPOPROTEIN"/>
    <property type="match status" value="1"/>
</dbReference>
<dbReference type="GO" id="GO:0030246">
    <property type="term" value="F:carbohydrate binding"/>
    <property type="evidence" value="ECO:0007669"/>
    <property type="project" value="TreeGrafter"/>
</dbReference>
<comment type="caution">
    <text evidence="4">The sequence shown here is derived from an EMBL/GenBank/DDBJ whole genome shotgun (WGS) entry which is preliminary data.</text>
</comment>
<dbReference type="InterPro" id="IPR028082">
    <property type="entry name" value="Peripla_BP_I"/>
</dbReference>
<feature type="domain" description="Periplasmic binding protein" evidence="3">
    <location>
        <begin position="53"/>
        <end position="309"/>
    </location>
</feature>
<evidence type="ECO:0000256" key="1">
    <source>
        <dbReference type="ARBA" id="ARBA00004196"/>
    </source>
</evidence>
<dbReference type="OrthoDB" id="9781890at2"/>
<dbReference type="eggNOG" id="COG1879">
    <property type="taxonomic scope" value="Bacteria"/>
</dbReference>
<evidence type="ECO:0000313" key="4">
    <source>
        <dbReference type="EMBL" id="GAB13570.1"/>
    </source>
</evidence>
<gene>
    <name evidence="4" type="ORF">ARGLB_040_00240</name>
</gene>
<keyword evidence="2" id="KW-0732">Signal</keyword>